<accession>A0A5S3YSE3</accession>
<evidence type="ECO:0000313" key="1">
    <source>
        <dbReference type="EMBL" id="TMP79116.1"/>
    </source>
</evidence>
<reference evidence="2" key="2">
    <citation type="submission" date="2019-06" db="EMBL/GenBank/DDBJ databases">
        <title>Co-occurence of chitin degradation, pigmentation and bioactivity in marine Pseudoalteromonas.</title>
        <authorList>
            <person name="Sonnenschein E.C."/>
            <person name="Bech P.K."/>
        </authorList>
    </citation>
    <scope>NUCLEOTIDE SEQUENCE [LARGE SCALE GENOMIC DNA]</scope>
    <source>
        <strain evidence="2">S1189</strain>
    </source>
</reference>
<sequence>EPESSLEPESSFELLAESFPEASLEFDSGTLCVSALSELPPPQPLSITAKKNIKVFFLSMALDPTYRCEIHFSTNAKQ</sequence>
<gene>
    <name evidence="1" type="ORF">CWB73_15140</name>
</gene>
<reference evidence="1 2" key="1">
    <citation type="submission" date="2017-12" db="EMBL/GenBank/DDBJ databases">
        <authorList>
            <person name="Paulsen S."/>
            <person name="Gram L.K."/>
        </authorList>
    </citation>
    <scope>NUCLEOTIDE SEQUENCE [LARGE SCALE GENOMIC DNA]</scope>
    <source>
        <strain evidence="1 2">S1189</strain>
    </source>
</reference>
<protein>
    <submittedName>
        <fullName evidence="1">Uncharacterized protein</fullName>
    </submittedName>
</protein>
<dbReference type="AlphaFoldDB" id="A0A5S3YSE3"/>
<proteinExistence type="predicted"/>
<organism evidence="1 2">
    <name type="scientific">Pseudoalteromonas phenolica</name>
    <dbReference type="NCBI Taxonomy" id="161398"/>
    <lineage>
        <taxon>Bacteria</taxon>
        <taxon>Pseudomonadati</taxon>
        <taxon>Pseudomonadota</taxon>
        <taxon>Gammaproteobacteria</taxon>
        <taxon>Alteromonadales</taxon>
        <taxon>Pseudoalteromonadaceae</taxon>
        <taxon>Pseudoalteromonas</taxon>
    </lineage>
</organism>
<name>A0A5S3YSE3_9GAMM</name>
<comment type="caution">
    <text evidence="1">The sequence shown here is derived from an EMBL/GenBank/DDBJ whole genome shotgun (WGS) entry which is preliminary data.</text>
</comment>
<dbReference type="Proteomes" id="UP000307362">
    <property type="component" value="Unassembled WGS sequence"/>
</dbReference>
<dbReference type="EMBL" id="PNCM01000033">
    <property type="protein sequence ID" value="TMP79116.1"/>
    <property type="molecule type" value="Genomic_DNA"/>
</dbReference>
<feature type="non-terminal residue" evidence="1">
    <location>
        <position position="1"/>
    </location>
</feature>
<evidence type="ECO:0000313" key="2">
    <source>
        <dbReference type="Proteomes" id="UP000307362"/>
    </source>
</evidence>